<proteinExistence type="predicted"/>
<feature type="domain" description="THUMP" evidence="3">
    <location>
        <begin position="148"/>
        <end position="259"/>
    </location>
</feature>
<feature type="region of interest" description="Disordered" evidence="2">
    <location>
        <begin position="283"/>
        <end position="342"/>
    </location>
</feature>
<dbReference type="Proteomes" id="UP001157974">
    <property type="component" value="Unassembled WGS sequence"/>
</dbReference>
<organism evidence="4 5">
    <name type="scientific">Rhodosorus marinus</name>
    <dbReference type="NCBI Taxonomy" id="101924"/>
    <lineage>
        <taxon>Eukaryota</taxon>
        <taxon>Rhodophyta</taxon>
        <taxon>Stylonematophyceae</taxon>
        <taxon>Stylonematales</taxon>
        <taxon>Stylonemataceae</taxon>
        <taxon>Rhodosorus</taxon>
    </lineage>
</organism>
<accession>A0AAV8V198</accession>
<dbReference type="AlphaFoldDB" id="A0AAV8V198"/>
<dbReference type="InterPro" id="IPR040183">
    <property type="entry name" value="THUMPD1-like"/>
</dbReference>
<feature type="compositionally biased region" description="Polar residues" evidence="2">
    <location>
        <begin position="289"/>
        <end position="298"/>
    </location>
</feature>
<protein>
    <recommendedName>
        <fullName evidence="3">THUMP domain-containing protein</fullName>
    </recommendedName>
</protein>
<dbReference type="CDD" id="cd11717">
    <property type="entry name" value="THUMP_THUMPD1_like"/>
    <property type="match status" value="1"/>
</dbReference>
<evidence type="ECO:0000259" key="3">
    <source>
        <dbReference type="PROSITE" id="PS51165"/>
    </source>
</evidence>
<keyword evidence="5" id="KW-1185">Reference proteome</keyword>
<dbReference type="GO" id="GO:0003723">
    <property type="term" value="F:RNA binding"/>
    <property type="evidence" value="ECO:0007669"/>
    <property type="project" value="UniProtKB-UniRule"/>
</dbReference>
<evidence type="ECO:0000313" key="4">
    <source>
        <dbReference type="EMBL" id="KAJ8908064.1"/>
    </source>
</evidence>
<dbReference type="PANTHER" id="PTHR13452">
    <property type="entry name" value="THUMP DOMAIN CONTAINING PROTEIN 1-RELATED"/>
    <property type="match status" value="1"/>
</dbReference>
<name>A0AAV8V198_9RHOD</name>
<sequence length="342" mass="37893">MGETENRSIGDKSSGLTYTQIKAKRQRYMRKVATSKDKGIKSRQRGVLVTCGTRQESQCIKESLLLLSEFAEKLIPGLFDDGSKDDEGSTADKTKNLEDELGKLRDQGKGQGGAVFSRSDVGVHGTIFIKFERDDLDPAKVVTELLDDVRETGLSRSRYAVRFIPVHDSCYAKPAEAAAMCEKLAKEKLPPAKEDAEDSEKPTFAIVFRKSNSSMAHREDYIKQVADVMPKGYKVNLKNPDWVLVLEVMKATCCAALLKRYYELGKFNIQTVCERSPKAAKAAEVDKQPQAQPPQSTTDVEKTQVGAAQSTEASEKVENDEDKPEVDNSEKVGEKQENAAEE</sequence>
<dbReference type="SUPFAM" id="SSF143437">
    <property type="entry name" value="THUMP domain-like"/>
    <property type="match status" value="1"/>
</dbReference>
<dbReference type="PANTHER" id="PTHR13452:SF10">
    <property type="entry name" value="THUMP DOMAIN-CONTAINING PROTEIN 1"/>
    <property type="match status" value="1"/>
</dbReference>
<evidence type="ECO:0000313" key="5">
    <source>
        <dbReference type="Proteomes" id="UP001157974"/>
    </source>
</evidence>
<evidence type="ECO:0000256" key="2">
    <source>
        <dbReference type="SAM" id="MobiDB-lite"/>
    </source>
</evidence>
<dbReference type="EMBL" id="JAMWBK010000002">
    <property type="protein sequence ID" value="KAJ8908064.1"/>
    <property type="molecule type" value="Genomic_DNA"/>
</dbReference>
<dbReference type="PROSITE" id="PS51165">
    <property type="entry name" value="THUMP"/>
    <property type="match status" value="1"/>
</dbReference>
<dbReference type="Pfam" id="PF02926">
    <property type="entry name" value="THUMP"/>
    <property type="match status" value="1"/>
</dbReference>
<dbReference type="Gene3D" id="3.30.2300.10">
    <property type="entry name" value="THUMP superfamily"/>
    <property type="match status" value="1"/>
</dbReference>
<reference evidence="4 5" key="1">
    <citation type="journal article" date="2023" name="Nat. Commun.">
        <title>Origin of minicircular mitochondrial genomes in red algae.</title>
        <authorList>
            <person name="Lee Y."/>
            <person name="Cho C.H."/>
            <person name="Lee Y.M."/>
            <person name="Park S.I."/>
            <person name="Yang J.H."/>
            <person name="West J.A."/>
            <person name="Bhattacharya D."/>
            <person name="Yoon H.S."/>
        </authorList>
    </citation>
    <scope>NUCLEOTIDE SEQUENCE [LARGE SCALE GENOMIC DNA]</scope>
    <source>
        <strain evidence="4 5">CCMP1338</strain>
        <tissue evidence="4">Whole cell</tissue>
    </source>
</reference>
<gene>
    <name evidence="4" type="ORF">NDN08_008161</name>
</gene>
<dbReference type="GO" id="GO:0006400">
    <property type="term" value="P:tRNA modification"/>
    <property type="evidence" value="ECO:0007669"/>
    <property type="project" value="InterPro"/>
</dbReference>
<keyword evidence="1" id="KW-0694">RNA-binding</keyword>
<comment type="caution">
    <text evidence="4">The sequence shown here is derived from an EMBL/GenBank/DDBJ whole genome shotgun (WGS) entry which is preliminary data.</text>
</comment>
<feature type="compositionally biased region" description="Basic and acidic residues" evidence="2">
    <location>
        <begin position="325"/>
        <end position="342"/>
    </location>
</feature>
<dbReference type="InterPro" id="IPR004114">
    <property type="entry name" value="THUMP_dom"/>
</dbReference>
<evidence type="ECO:0000256" key="1">
    <source>
        <dbReference type="PROSITE-ProRule" id="PRU00529"/>
    </source>
</evidence>